<organism evidence="1 2">
    <name type="scientific">Staurois parvus</name>
    <dbReference type="NCBI Taxonomy" id="386267"/>
    <lineage>
        <taxon>Eukaryota</taxon>
        <taxon>Metazoa</taxon>
        <taxon>Chordata</taxon>
        <taxon>Craniata</taxon>
        <taxon>Vertebrata</taxon>
        <taxon>Euteleostomi</taxon>
        <taxon>Amphibia</taxon>
        <taxon>Batrachia</taxon>
        <taxon>Anura</taxon>
        <taxon>Neobatrachia</taxon>
        <taxon>Ranoidea</taxon>
        <taxon>Ranidae</taxon>
        <taxon>Staurois</taxon>
    </lineage>
</organism>
<reference evidence="1" key="1">
    <citation type="submission" date="2023-05" db="EMBL/GenBank/DDBJ databases">
        <authorList>
            <person name="Stuckert A."/>
        </authorList>
    </citation>
    <scope>NUCLEOTIDE SEQUENCE</scope>
</reference>
<sequence length="51" mass="6123">HRLCPVLSPPTGKCQNKDFDGRITNYYFNERLYEIYFDWFYISLTRGGLTI</sequence>
<name>A0ABN9FKC9_9NEOB</name>
<dbReference type="Proteomes" id="UP001162483">
    <property type="component" value="Unassembled WGS sequence"/>
</dbReference>
<proteinExistence type="predicted"/>
<feature type="non-terminal residue" evidence="1">
    <location>
        <position position="1"/>
    </location>
</feature>
<comment type="caution">
    <text evidence="1">The sequence shown here is derived from an EMBL/GenBank/DDBJ whole genome shotgun (WGS) entry which is preliminary data.</text>
</comment>
<accession>A0ABN9FKC9</accession>
<keyword evidence="2" id="KW-1185">Reference proteome</keyword>
<gene>
    <name evidence="1" type="ORF">SPARVUS_LOCUS11988941</name>
</gene>
<evidence type="ECO:0000313" key="1">
    <source>
        <dbReference type="EMBL" id="CAI9595996.1"/>
    </source>
</evidence>
<dbReference type="EMBL" id="CATNWA010016869">
    <property type="protein sequence ID" value="CAI9595996.1"/>
    <property type="molecule type" value="Genomic_DNA"/>
</dbReference>
<evidence type="ECO:0000313" key="2">
    <source>
        <dbReference type="Proteomes" id="UP001162483"/>
    </source>
</evidence>
<protein>
    <submittedName>
        <fullName evidence="1">Uncharacterized protein</fullName>
    </submittedName>
</protein>